<dbReference type="EMBL" id="AP022570">
    <property type="protein sequence ID" value="BBX52553.1"/>
    <property type="molecule type" value="Genomic_DNA"/>
</dbReference>
<dbReference type="KEGG" id="mpof:MPOR_35790"/>
<dbReference type="Proteomes" id="UP000466785">
    <property type="component" value="Chromosome"/>
</dbReference>
<sequence>MASGIFRSPLVGAVNSGAMRLLDVPGLGALLRRNMVAVRYSGRRSGRTFQTPVNYRRDGDDLVIRVMTPDSKTWWRNFTEEGGPITLVGLDGADRTGHAVAHRDDRGRVTVRVRLGAG</sequence>
<dbReference type="RefSeq" id="WP_152517503.1">
    <property type="nucleotide sequence ID" value="NZ_AP022570.1"/>
</dbReference>
<organism evidence="1 2">
    <name type="scientific">Mycolicibacterium poriferae</name>
    <dbReference type="NCBI Taxonomy" id="39694"/>
    <lineage>
        <taxon>Bacteria</taxon>
        <taxon>Bacillati</taxon>
        <taxon>Actinomycetota</taxon>
        <taxon>Actinomycetes</taxon>
        <taxon>Mycobacteriales</taxon>
        <taxon>Mycobacteriaceae</taxon>
        <taxon>Mycolicibacterium</taxon>
    </lineage>
</organism>
<accession>A0A6N4VEJ3</accession>
<dbReference type="Gene3D" id="2.30.110.10">
    <property type="entry name" value="Electron Transport, Fmn-binding Protein, Chain A"/>
    <property type="match status" value="1"/>
</dbReference>
<keyword evidence="2" id="KW-1185">Reference proteome</keyword>
<protein>
    <recommendedName>
        <fullName evidence="3">DUF385 domain-containing protein</fullName>
    </recommendedName>
</protein>
<dbReference type="InterPro" id="IPR012349">
    <property type="entry name" value="Split_barrel_FMN-bd"/>
</dbReference>
<gene>
    <name evidence="1" type="ORF">MPOR_35790</name>
</gene>
<evidence type="ECO:0000313" key="2">
    <source>
        <dbReference type="Proteomes" id="UP000466785"/>
    </source>
</evidence>
<proteinExistence type="predicted"/>
<evidence type="ECO:0008006" key="3">
    <source>
        <dbReference type="Google" id="ProtNLM"/>
    </source>
</evidence>
<evidence type="ECO:0000313" key="1">
    <source>
        <dbReference type="EMBL" id="BBX52553.1"/>
    </source>
</evidence>
<reference evidence="1 2" key="1">
    <citation type="journal article" date="2019" name="Emerg. Microbes Infect.">
        <title>Comprehensive subspecies identification of 175 nontuberculous mycobacteria species based on 7547 genomic profiles.</title>
        <authorList>
            <person name="Matsumoto Y."/>
            <person name="Kinjo T."/>
            <person name="Motooka D."/>
            <person name="Nabeya D."/>
            <person name="Jung N."/>
            <person name="Uechi K."/>
            <person name="Horii T."/>
            <person name="Iida T."/>
            <person name="Fujita J."/>
            <person name="Nakamura S."/>
        </authorList>
    </citation>
    <scope>NUCLEOTIDE SEQUENCE [LARGE SCALE GENOMIC DNA]</scope>
    <source>
        <strain evidence="1 2">JCM 12603</strain>
    </source>
</reference>
<dbReference type="AlphaFoldDB" id="A0A6N4VEJ3"/>
<name>A0A6N4VEJ3_9MYCO</name>